<accession>A0A7S2ZDY2</accession>
<dbReference type="GO" id="GO:0005876">
    <property type="term" value="C:spindle microtubule"/>
    <property type="evidence" value="ECO:0007669"/>
    <property type="project" value="TreeGrafter"/>
</dbReference>
<dbReference type="GO" id="GO:0007059">
    <property type="term" value="P:chromosome segregation"/>
    <property type="evidence" value="ECO:0007669"/>
    <property type="project" value="InterPro"/>
</dbReference>
<dbReference type="InterPro" id="IPR042031">
    <property type="entry name" value="SKA1_MBD_sf"/>
</dbReference>
<evidence type="ECO:0000313" key="4">
    <source>
        <dbReference type="EMBL" id="CAE0037236.1"/>
    </source>
</evidence>
<dbReference type="EMBL" id="HBHW01006778">
    <property type="protein sequence ID" value="CAE0037231.1"/>
    <property type="molecule type" value="Transcribed_RNA"/>
</dbReference>
<proteinExistence type="inferred from homology"/>
<dbReference type="Pfam" id="PF07160">
    <property type="entry name" value="SKA1"/>
    <property type="match status" value="1"/>
</dbReference>
<dbReference type="PANTHER" id="PTHR28573">
    <property type="entry name" value="SPINDLE AND KINETOCHORE-ASSOCIATED PROTEIN 1"/>
    <property type="match status" value="1"/>
</dbReference>
<dbReference type="PANTHER" id="PTHR28573:SF1">
    <property type="entry name" value="SPINDLE AND KINETOCHORE-ASSOCIATED PROTEIN 1"/>
    <property type="match status" value="1"/>
</dbReference>
<evidence type="ECO:0000313" key="3">
    <source>
        <dbReference type="EMBL" id="CAE0037231.1"/>
    </source>
</evidence>
<name>A0A7S2ZDY2_9RHOD</name>
<evidence type="ECO:0000313" key="6">
    <source>
        <dbReference type="EMBL" id="CAE0037243.1"/>
    </source>
</evidence>
<evidence type="ECO:0000313" key="5">
    <source>
        <dbReference type="EMBL" id="CAE0037238.1"/>
    </source>
</evidence>
<protein>
    <recommendedName>
        <fullName evidence="7">Spindle and kinetochore-associated protein 1</fullName>
    </recommendedName>
</protein>
<dbReference type="GO" id="GO:0031110">
    <property type="term" value="P:regulation of microtubule polymerization or depolymerization"/>
    <property type="evidence" value="ECO:0007669"/>
    <property type="project" value="TreeGrafter"/>
</dbReference>
<dbReference type="GO" id="GO:0072686">
    <property type="term" value="C:mitotic spindle"/>
    <property type="evidence" value="ECO:0007669"/>
    <property type="project" value="TreeGrafter"/>
</dbReference>
<dbReference type="GO" id="GO:0051301">
    <property type="term" value="P:cell division"/>
    <property type="evidence" value="ECO:0007669"/>
    <property type="project" value="InterPro"/>
</dbReference>
<dbReference type="AlphaFoldDB" id="A0A7S2ZDY2"/>
<evidence type="ECO:0000256" key="1">
    <source>
        <dbReference type="ARBA" id="ARBA00006836"/>
    </source>
</evidence>
<dbReference type="Gene3D" id="1.10.10.1890">
    <property type="entry name" value="Ska1 microtubule binding domain-like"/>
    <property type="match status" value="1"/>
</dbReference>
<evidence type="ECO:0000256" key="2">
    <source>
        <dbReference type="SAM" id="MobiDB-lite"/>
    </source>
</evidence>
<dbReference type="GO" id="GO:0000278">
    <property type="term" value="P:mitotic cell cycle"/>
    <property type="evidence" value="ECO:0007669"/>
    <property type="project" value="TreeGrafter"/>
</dbReference>
<evidence type="ECO:0008006" key="7">
    <source>
        <dbReference type="Google" id="ProtNLM"/>
    </source>
</evidence>
<sequence>MLKSNGASVGSCSRASELLQQVEDSISNRIDELQSLMLLRVEENSSAKEDIQKKLVGASNAVDEVELQVKKLKAYCSKERRDLERTKELFSRIDVQSRRLTAIDANIPRHLPNAHRSNETTLDGNDGTYITEAYNSDENLTKVQESDSSQNKHMPGTRGYSTPSHPEIKYLTATELKSAPQYVVGRLTLEKVNDTVNVLNQLIRDKYELLRRPMRELSTKQLNQVQAYQDEELSAELGNATFISSNDIKVCSEIRPAATAKSILNLLRHCKRIREVRGANSTRIFIVL</sequence>
<comment type="similarity">
    <text evidence="1">Belongs to the SKA1 family.</text>
</comment>
<feature type="region of interest" description="Disordered" evidence="2">
    <location>
        <begin position="141"/>
        <end position="164"/>
    </location>
</feature>
<gene>
    <name evidence="3" type="ORF">RMAR00112_LOCUS5181</name>
    <name evidence="4" type="ORF">RMAR00112_LOCUS5186</name>
    <name evidence="5" type="ORF">RMAR00112_LOCUS5188</name>
    <name evidence="6" type="ORF">RMAR00112_LOCUS5193</name>
</gene>
<dbReference type="EMBL" id="HBHW01006783">
    <property type="protein sequence ID" value="CAE0037236.1"/>
    <property type="molecule type" value="Transcribed_RNA"/>
</dbReference>
<feature type="compositionally biased region" description="Polar residues" evidence="2">
    <location>
        <begin position="141"/>
        <end position="152"/>
    </location>
</feature>
<dbReference type="EMBL" id="HBHW01006785">
    <property type="protein sequence ID" value="CAE0037238.1"/>
    <property type="molecule type" value="Transcribed_RNA"/>
</dbReference>
<reference evidence="5" key="1">
    <citation type="submission" date="2021-01" db="EMBL/GenBank/DDBJ databases">
        <authorList>
            <person name="Corre E."/>
            <person name="Pelletier E."/>
            <person name="Niang G."/>
            <person name="Scheremetjew M."/>
            <person name="Finn R."/>
            <person name="Kale V."/>
            <person name="Holt S."/>
            <person name="Cochrane G."/>
            <person name="Meng A."/>
            <person name="Brown T."/>
            <person name="Cohen L."/>
        </authorList>
    </citation>
    <scope>NUCLEOTIDE SEQUENCE</scope>
    <source>
        <strain evidence="5">CCMP 769</strain>
    </source>
</reference>
<dbReference type="GO" id="GO:0000940">
    <property type="term" value="C:outer kinetochore"/>
    <property type="evidence" value="ECO:0007669"/>
    <property type="project" value="TreeGrafter"/>
</dbReference>
<dbReference type="EMBL" id="HBHW01006790">
    <property type="protein sequence ID" value="CAE0037243.1"/>
    <property type="molecule type" value="Transcribed_RNA"/>
</dbReference>
<dbReference type="InterPro" id="IPR009829">
    <property type="entry name" value="SKA1"/>
</dbReference>
<dbReference type="GO" id="GO:0008017">
    <property type="term" value="F:microtubule binding"/>
    <property type="evidence" value="ECO:0007669"/>
    <property type="project" value="InterPro"/>
</dbReference>
<organism evidence="5">
    <name type="scientific">Rhodosorus marinus</name>
    <dbReference type="NCBI Taxonomy" id="101924"/>
    <lineage>
        <taxon>Eukaryota</taxon>
        <taxon>Rhodophyta</taxon>
        <taxon>Stylonematophyceae</taxon>
        <taxon>Stylonematales</taxon>
        <taxon>Stylonemataceae</taxon>
        <taxon>Rhodosorus</taxon>
    </lineage>
</organism>